<feature type="non-terminal residue" evidence="1">
    <location>
        <position position="31"/>
    </location>
</feature>
<protein>
    <submittedName>
        <fullName evidence="1">Uncharacterized protein</fullName>
    </submittedName>
</protein>
<evidence type="ECO:0000313" key="1">
    <source>
        <dbReference type="EMBL" id="KKK46773.1"/>
    </source>
</evidence>
<comment type="caution">
    <text evidence="1">The sequence shown here is derived from an EMBL/GenBank/DDBJ whole genome shotgun (WGS) entry which is preliminary data.</text>
</comment>
<name>A0A0F8VQW8_9ZZZZ</name>
<reference evidence="1" key="1">
    <citation type="journal article" date="2015" name="Nature">
        <title>Complex archaea that bridge the gap between prokaryotes and eukaryotes.</title>
        <authorList>
            <person name="Spang A."/>
            <person name="Saw J.H."/>
            <person name="Jorgensen S.L."/>
            <person name="Zaremba-Niedzwiedzka K."/>
            <person name="Martijn J."/>
            <person name="Lind A.E."/>
            <person name="van Eijk R."/>
            <person name="Schleper C."/>
            <person name="Guy L."/>
            <person name="Ettema T.J."/>
        </authorList>
    </citation>
    <scope>NUCLEOTIDE SEQUENCE</scope>
</reference>
<dbReference type="EMBL" id="LAZR01069914">
    <property type="protein sequence ID" value="KKK46773.1"/>
    <property type="molecule type" value="Genomic_DNA"/>
</dbReference>
<accession>A0A0F8VQW8</accession>
<gene>
    <name evidence="1" type="ORF">LCGC14_3161880</name>
</gene>
<organism evidence="1">
    <name type="scientific">marine sediment metagenome</name>
    <dbReference type="NCBI Taxonomy" id="412755"/>
    <lineage>
        <taxon>unclassified sequences</taxon>
        <taxon>metagenomes</taxon>
        <taxon>ecological metagenomes</taxon>
    </lineage>
</organism>
<sequence>MTDEKNWRIIPEYPSYKILDFTGCNRCPKYP</sequence>
<dbReference type="AlphaFoldDB" id="A0A0F8VQW8"/>
<proteinExistence type="predicted"/>